<evidence type="ECO:0000256" key="1">
    <source>
        <dbReference type="SAM" id="MobiDB-lite"/>
    </source>
</evidence>
<accession>A0ABX8XNI9</accession>
<feature type="compositionally biased region" description="Polar residues" evidence="1">
    <location>
        <begin position="129"/>
        <end position="140"/>
    </location>
</feature>
<protein>
    <submittedName>
        <fullName evidence="2">WXG100 family type VII secretion target</fullName>
    </submittedName>
</protein>
<dbReference type="InterPro" id="IPR036689">
    <property type="entry name" value="ESAT-6-like_sf"/>
</dbReference>
<dbReference type="EMBL" id="CP080647">
    <property type="protein sequence ID" value="QYX77187.1"/>
    <property type="molecule type" value="Genomic_DNA"/>
</dbReference>
<dbReference type="InterPro" id="IPR010310">
    <property type="entry name" value="T7SS_ESAT-6-like"/>
</dbReference>
<dbReference type="Pfam" id="PF06013">
    <property type="entry name" value="WXG100"/>
    <property type="match status" value="1"/>
</dbReference>
<organism evidence="2 3">
    <name type="scientific">Streptomyces akebiae</name>
    <dbReference type="NCBI Taxonomy" id="2865673"/>
    <lineage>
        <taxon>Bacteria</taxon>
        <taxon>Bacillati</taxon>
        <taxon>Actinomycetota</taxon>
        <taxon>Actinomycetes</taxon>
        <taxon>Kitasatosporales</taxon>
        <taxon>Streptomycetaceae</taxon>
        <taxon>Streptomyces</taxon>
    </lineage>
</organism>
<keyword evidence="3" id="KW-1185">Reference proteome</keyword>
<reference evidence="2 3" key="1">
    <citation type="submission" date="2021-08" db="EMBL/GenBank/DDBJ databases">
        <authorList>
            <person name="Ping M."/>
        </authorList>
    </citation>
    <scope>NUCLEOTIDE SEQUENCE [LARGE SCALE GENOMIC DNA]</scope>
    <source>
        <strain evidence="2 3">MG28</strain>
    </source>
</reference>
<gene>
    <name evidence="2" type="ORF">K1J60_12210</name>
</gene>
<evidence type="ECO:0000313" key="2">
    <source>
        <dbReference type="EMBL" id="QYX77187.1"/>
    </source>
</evidence>
<dbReference type="Gene3D" id="1.10.287.1060">
    <property type="entry name" value="ESAT-6-like"/>
    <property type="match status" value="1"/>
</dbReference>
<feature type="region of interest" description="Disordered" evidence="1">
    <location>
        <begin position="1"/>
        <end position="23"/>
    </location>
</feature>
<dbReference type="SUPFAM" id="SSF140453">
    <property type="entry name" value="EsxAB dimer-like"/>
    <property type="match status" value="1"/>
</dbReference>
<name>A0ABX8XNI9_9ACTN</name>
<evidence type="ECO:0000313" key="3">
    <source>
        <dbReference type="Proteomes" id="UP000827138"/>
    </source>
</evidence>
<dbReference type="NCBIfam" id="TIGR03930">
    <property type="entry name" value="WXG100_ESAT6"/>
    <property type="match status" value="1"/>
</dbReference>
<sequence>MPPSHQEEGGEPVSGTPDQKRENDQLIALANKIQNFHVEVSRRVTSLNTVVDMIQGGWQGAASQEYDRVQREVNVHLKKLQDNLVDLEDVMRMAVNGFDEHEQERIAEIRKVDNSSESQAQAEAGMRGQTYTTDRITSLA</sequence>
<proteinExistence type="predicted"/>
<dbReference type="Proteomes" id="UP000827138">
    <property type="component" value="Chromosome"/>
</dbReference>
<feature type="region of interest" description="Disordered" evidence="1">
    <location>
        <begin position="111"/>
        <end position="140"/>
    </location>
</feature>